<dbReference type="Gene3D" id="3.30.420.10">
    <property type="entry name" value="Ribonuclease H-like superfamily/Ribonuclease H"/>
    <property type="match status" value="1"/>
</dbReference>
<feature type="compositionally biased region" description="Basic residues" evidence="1">
    <location>
        <begin position="115"/>
        <end position="141"/>
    </location>
</feature>
<feature type="region of interest" description="Disordered" evidence="1">
    <location>
        <begin position="239"/>
        <end position="465"/>
    </location>
</feature>
<feature type="compositionally biased region" description="Acidic residues" evidence="1">
    <location>
        <begin position="15"/>
        <end position="32"/>
    </location>
</feature>
<feature type="compositionally biased region" description="Acidic residues" evidence="1">
    <location>
        <begin position="80"/>
        <end position="99"/>
    </location>
</feature>
<feature type="compositionally biased region" description="Polar residues" evidence="1">
    <location>
        <begin position="433"/>
        <end position="451"/>
    </location>
</feature>
<accession>M8CM45</accession>
<protein>
    <recommendedName>
        <fullName evidence="2">DUF7769 domain-containing protein</fullName>
    </recommendedName>
</protein>
<feature type="domain" description="DUF7769" evidence="2">
    <location>
        <begin position="819"/>
        <end position="875"/>
    </location>
</feature>
<feature type="compositionally biased region" description="Low complexity" evidence="1">
    <location>
        <begin position="733"/>
        <end position="758"/>
    </location>
</feature>
<feature type="region of interest" description="Disordered" evidence="1">
    <location>
        <begin position="1"/>
        <end position="149"/>
    </location>
</feature>
<feature type="compositionally biased region" description="Basic and acidic residues" evidence="1">
    <location>
        <begin position="1"/>
        <end position="14"/>
    </location>
</feature>
<feature type="compositionally biased region" description="Polar residues" evidence="1">
    <location>
        <begin position="386"/>
        <end position="422"/>
    </location>
</feature>
<feature type="compositionally biased region" description="Polar residues" evidence="1">
    <location>
        <begin position="625"/>
        <end position="645"/>
    </location>
</feature>
<evidence type="ECO:0000256" key="1">
    <source>
        <dbReference type="SAM" id="MobiDB-lite"/>
    </source>
</evidence>
<evidence type="ECO:0000313" key="3">
    <source>
        <dbReference type="EnsemblPlants" id="EMT24536"/>
    </source>
</evidence>
<name>M8CM45_AEGTA</name>
<evidence type="ECO:0000259" key="2">
    <source>
        <dbReference type="Pfam" id="PF24964"/>
    </source>
</evidence>
<dbReference type="InterPro" id="IPR036397">
    <property type="entry name" value="RNaseH_sf"/>
</dbReference>
<feature type="region of interest" description="Disordered" evidence="1">
    <location>
        <begin position="625"/>
        <end position="669"/>
    </location>
</feature>
<reference evidence="3" key="1">
    <citation type="submission" date="2015-06" db="UniProtKB">
        <authorList>
            <consortium name="EnsemblPlants"/>
        </authorList>
    </citation>
    <scope>IDENTIFICATION</scope>
</reference>
<sequence>MADREEEKAEAVREAEEEQEQQEEEYESDLDDAPLPAVRRRAAASDEEEEDEEEEDAGLPAPRRGAGSGAESDGQGAAEEYGEEYEEEYEEYEEVYEDFEQGRGGAAAPGGGLRLPRRERRRRGLRREVKRRQRRRRRERRGRGQEGERALCRADGGRLLHARRPLPGVPRRPRPRKGFDSQLRKYRPFQIGCSLASDVNQKKHAQAYEQVRTLTNRNLWNPKEEEAWVHDRFDEMHPRGYHNGNMRNPRGRSGERVGGPGGMSRGVGRGNFRGNRSRAHNHDGNQNYSYVPKGSLVSLDNTKNAGPVLREHRKNRAPKSSHARNDDVDNFDVVPKESHTYNDGSRSRKATPSVIRGRGSRRYQPRRSTTEISSEQNDKSQKPENALSNANLGKHQPQNSNSRPEQGFPNKQSFASNLNSASPPFYPSRPSHQEQLIGQRGNAQPSTTSRPFSPPIGMEHVSPTPQNAPLLRGKAFVPKGTNIQSSPSSSTQSTLRMPTQMLGAQFGSSGRMPSFTQPKSTVLTEDTGVSSPNGSNEAVTRLTVKGQPGDQGEERASFPYGGGQVLGATGGLSLGDKGFHGTPALFPVMQFGGQHPGVPGVPSIGLGATYGSPYFAMDGSYYSRPSEQASSSVNPREPSASNVPSQLKPPQITEVVNDEPSQRQNKPRRLTVEAVHITIITRSDYSDGSLPAVLLLYHVRLPMAPGGEILGVVFGWGTKCNRMVMVPRRWNRSSPSQSPLLLASCRQGRPPSQGRPSPRATPCRLRQSSPLSLEGASPTRLVGGGAAADRCPPPKASPAPESTASDRVVEQAIKKRKTLTDEQKYAAYVALHAVCMSRGGKFKRNDKKDLAQFFKLGVRSIQRVWQKAMEQIAEGLEVDVSNQKKRRCGRKPKDINLEKIPTIPLNKRSTIRSLAWQLGCSPTTLHKKFKLKLIKRHTNCVKPALKEKNKKDRMNFCLSMLDETTIETSRPKFKTMHNVVHIDEKWFNMTKKNKTYYLLDGEEEPTRHIHGNCIGKVMFLTAVARPRWDSEGNVTFSGKIGIWLFVKEVPAQRRSDNRPRGTIETKTIKVDRKVMREFLIEKVLPAIQAVWPESNAGQTIYIQQDNANPHVSQVHQNFLATVAKTGLDIRIIQQPANSPDLNVLDLGFFNSLQSLTDCLSPKTLQDLIKGVLEEFEGYEVYKLNRIFLTLQTCMIEILNHAGGNEYKTPQVNKERLEGLGQLPPRLSCPREVYTNALHNLELMERVQ</sequence>
<feature type="compositionally biased region" description="Gly residues" evidence="1">
    <location>
        <begin position="256"/>
        <end position="271"/>
    </location>
</feature>
<feature type="compositionally biased region" description="Acidic residues" evidence="1">
    <location>
        <begin position="45"/>
        <end position="57"/>
    </location>
</feature>
<feature type="compositionally biased region" description="Gly residues" evidence="1">
    <location>
        <begin position="102"/>
        <end position="113"/>
    </location>
</feature>
<feature type="compositionally biased region" description="Basic residues" evidence="1">
    <location>
        <begin position="311"/>
        <end position="322"/>
    </location>
</feature>
<dbReference type="EnsemblPlants" id="EMT24536">
    <property type="protein sequence ID" value="EMT24536"/>
    <property type="gene ID" value="F775_52668"/>
</dbReference>
<dbReference type="InterPro" id="IPR056671">
    <property type="entry name" value="DUF7769"/>
</dbReference>
<feature type="region of interest" description="Disordered" evidence="1">
    <location>
        <begin position="730"/>
        <end position="806"/>
    </location>
</feature>
<dbReference type="PANTHER" id="PTHR47169">
    <property type="entry name" value="OS01G0541250 PROTEIN"/>
    <property type="match status" value="1"/>
</dbReference>
<dbReference type="PANTHER" id="PTHR47169:SF2">
    <property type="entry name" value="OS01G0541250 PROTEIN"/>
    <property type="match status" value="1"/>
</dbReference>
<proteinExistence type="predicted"/>
<dbReference type="Pfam" id="PF24964">
    <property type="entry name" value="DUF7769"/>
    <property type="match status" value="1"/>
</dbReference>
<organism evidence="3">
    <name type="scientific">Aegilops tauschii</name>
    <name type="common">Tausch's goatgrass</name>
    <name type="synonym">Aegilops squarrosa</name>
    <dbReference type="NCBI Taxonomy" id="37682"/>
    <lineage>
        <taxon>Eukaryota</taxon>
        <taxon>Viridiplantae</taxon>
        <taxon>Streptophyta</taxon>
        <taxon>Embryophyta</taxon>
        <taxon>Tracheophyta</taxon>
        <taxon>Spermatophyta</taxon>
        <taxon>Magnoliopsida</taxon>
        <taxon>Liliopsida</taxon>
        <taxon>Poales</taxon>
        <taxon>Poaceae</taxon>
        <taxon>BOP clade</taxon>
        <taxon>Pooideae</taxon>
        <taxon>Triticodae</taxon>
        <taxon>Triticeae</taxon>
        <taxon>Triticinae</taxon>
        <taxon>Aegilops</taxon>
    </lineage>
</organism>
<dbReference type="AlphaFoldDB" id="M8CM45"/>
<dbReference type="GO" id="GO:0003676">
    <property type="term" value="F:nucleic acid binding"/>
    <property type="evidence" value="ECO:0007669"/>
    <property type="project" value="InterPro"/>
</dbReference>